<dbReference type="AlphaFoldDB" id="A0A8S9XSZ2"/>
<dbReference type="Pfam" id="PF00089">
    <property type="entry name" value="Trypsin"/>
    <property type="match status" value="1"/>
</dbReference>
<sequence>MLSINESMGNITTAILPEKVPWLVKILSNSGSHIFSGTLITWEKVLTTCTAVKSSQSKYVEAGFRGTNFQKRNILNKTADERCSLNKNPDTIERYNIGIIIVDKPFTANITPNVVQFPTLNKRKYLGLTNQLMAKKLTCYFPRWTHNGTLESVKITAIDTYRMQECRKYQGVHEFVCSIILCDYFVIHETMNGAPVICGEEIYGIMTVALKSSILLVKDVCVYIWLRLDEFVHLITEDDPELEDYVIHNEY</sequence>
<dbReference type="EMBL" id="WIXP02000004">
    <property type="protein sequence ID" value="KAF6211734.1"/>
    <property type="molecule type" value="Genomic_DNA"/>
</dbReference>
<dbReference type="Proteomes" id="UP000466442">
    <property type="component" value="Unassembled WGS sequence"/>
</dbReference>
<evidence type="ECO:0000313" key="2">
    <source>
        <dbReference type="EMBL" id="KAF6211734.1"/>
    </source>
</evidence>
<dbReference type="GO" id="GO:0004252">
    <property type="term" value="F:serine-type endopeptidase activity"/>
    <property type="evidence" value="ECO:0007669"/>
    <property type="project" value="InterPro"/>
</dbReference>
<comment type="caution">
    <text evidence="2">The sequence shown here is derived from an EMBL/GenBank/DDBJ whole genome shotgun (WGS) entry which is preliminary data.</text>
</comment>
<dbReference type="GO" id="GO:0006508">
    <property type="term" value="P:proteolysis"/>
    <property type="evidence" value="ECO:0007669"/>
    <property type="project" value="InterPro"/>
</dbReference>
<dbReference type="SUPFAM" id="SSF50494">
    <property type="entry name" value="Trypsin-like serine proteases"/>
    <property type="match status" value="1"/>
</dbReference>
<feature type="domain" description="Peptidase S1" evidence="1">
    <location>
        <begin position="18"/>
        <end position="209"/>
    </location>
</feature>
<dbReference type="InterPro" id="IPR009003">
    <property type="entry name" value="Peptidase_S1_PA"/>
</dbReference>
<proteinExistence type="predicted"/>
<gene>
    <name evidence="2" type="ORF">GE061_012249</name>
</gene>
<accession>A0A8S9XSZ2</accession>
<keyword evidence="3" id="KW-1185">Reference proteome</keyword>
<evidence type="ECO:0000313" key="3">
    <source>
        <dbReference type="Proteomes" id="UP000466442"/>
    </source>
</evidence>
<dbReference type="Gene3D" id="2.40.10.10">
    <property type="entry name" value="Trypsin-like serine proteases"/>
    <property type="match status" value="2"/>
</dbReference>
<dbReference type="InterPro" id="IPR001254">
    <property type="entry name" value="Trypsin_dom"/>
</dbReference>
<organism evidence="2 3">
    <name type="scientific">Apolygus lucorum</name>
    <name type="common">Small green plant bug</name>
    <name type="synonym">Lygocoris lucorum</name>
    <dbReference type="NCBI Taxonomy" id="248454"/>
    <lineage>
        <taxon>Eukaryota</taxon>
        <taxon>Metazoa</taxon>
        <taxon>Ecdysozoa</taxon>
        <taxon>Arthropoda</taxon>
        <taxon>Hexapoda</taxon>
        <taxon>Insecta</taxon>
        <taxon>Pterygota</taxon>
        <taxon>Neoptera</taxon>
        <taxon>Paraneoptera</taxon>
        <taxon>Hemiptera</taxon>
        <taxon>Heteroptera</taxon>
        <taxon>Panheteroptera</taxon>
        <taxon>Cimicomorpha</taxon>
        <taxon>Miridae</taxon>
        <taxon>Mirini</taxon>
        <taxon>Apolygus</taxon>
    </lineage>
</organism>
<evidence type="ECO:0000259" key="1">
    <source>
        <dbReference type="Pfam" id="PF00089"/>
    </source>
</evidence>
<protein>
    <recommendedName>
        <fullName evidence="1">Peptidase S1 domain-containing protein</fullName>
    </recommendedName>
</protein>
<dbReference type="InterPro" id="IPR043504">
    <property type="entry name" value="Peptidase_S1_PA_chymotrypsin"/>
</dbReference>
<reference evidence="2" key="1">
    <citation type="journal article" date="2021" name="Mol. Ecol. Resour.">
        <title>Apolygus lucorum genome provides insights into omnivorousness and mesophyll feeding.</title>
        <authorList>
            <person name="Liu Y."/>
            <person name="Liu H."/>
            <person name="Wang H."/>
            <person name="Huang T."/>
            <person name="Liu B."/>
            <person name="Yang B."/>
            <person name="Yin L."/>
            <person name="Li B."/>
            <person name="Zhang Y."/>
            <person name="Zhang S."/>
            <person name="Jiang F."/>
            <person name="Zhang X."/>
            <person name="Ren Y."/>
            <person name="Wang B."/>
            <person name="Wang S."/>
            <person name="Lu Y."/>
            <person name="Wu K."/>
            <person name="Fan W."/>
            <person name="Wang G."/>
        </authorList>
    </citation>
    <scope>NUCLEOTIDE SEQUENCE</scope>
    <source>
        <strain evidence="2">12Hb</strain>
    </source>
</reference>
<name>A0A8S9XSZ2_APOLU</name>